<dbReference type="AlphaFoldDB" id="A0A418YL83"/>
<gene>
    <name evidence="1" type="ORF">D0Z70_22945</name>
</gene>
<protein>
    <submittedName>
        <fullName evidence="1">Uncharacterized protein</fullName>
    </submittedName>
</protein>
<reference evidence="1 2" key="1">
    <citation type="submission" date="2018-08" db="EMBL/GenBank/DDBJ databases">
        <title>Sphingobium sp. EO9.</title>
        <authorList>
            <person name="Park Y."/>
            <person name="Kim K.H."/>
            <person name="Jeon C.O."/>
        </authorList>
    </citation>
    <scope>NUCLEOTIDE SEQUENCE [LARGE SCALE GENOMIC DNA]</scope>
    <source>
        <strain evidence="1 2">EO9</strain>
    </source>
</reference>
<evidence type="ECO:0000313" key="2">
    <source>
        <dbReference type="Proteomes" id="UP000283469"/>
    </source>
</evidence>
<accession>A0A418YL83</accession>
<comment type="caution">
    <text evidence="1">The sequence shown here is derived from an EMBL/GenBank/DDBJ whole genome shotgun (WGS) entry which is preliminary data.</text>
</comment>
<name>A0A418YL83_9SPHN</name>
<proteinExistence type="predicted"/>
<dbReference type="EMBL" id="QVRA01000042">
    <property type="protein sequence ID" value="RJG51739.1"/>
    <property type="molecule type" value="Genomic_DNA"/>
</dbReference>
<dbReference type="OrthoDB" id="7546685at2"/>
<organism evidence="1 2">
    <name type="scientific">Sphingobium terrigena</name>
    <dbReference type="NCBI Taxonomy" id="2304063"/>
    <lineage>
        <taxon>Bacteria</taxon>
        <taxon>Pseudomonadati</taxon>
        <taxon>Pseudomonadota</taxon>
        <taxon>Alphaproteobacteria</taxon>
        <taxon>Sphingomonadales</taxon>
        <taxon>Sphingomonadaceae</taxon>
        <taxon>Sphingobium</taxon>
    </lineage>
</organism>
<dbReference type="Proteomes" id="UP000283469">
    <property type="component" value="Unassembled WGS sequence"/>
</dbReference>
<sequence>MRTPLFRYFGEEAYARAFIDKGEVYLRPLAFFRAFEDEQVRGDPDDGMLIHAPETGLVLTKENGEIVALPEGWRFRASAKENDIFVYCLSLERSEHLAAKFKSPFCVEVRDPIRLLGRIASSVRLRSRLDRRVYSRTVDYRSLAAAPGVEWALPERVAFIKPEGWAWQNEHRIVLGLKGAFDVENVECALESGQREPGARAASADPLILHVGNLSKITELHRF</sequence>
<evidence type="ECO:0000313" key="1">
    <source>
        <dbReference type="EMBL" id="RJG51739.1"/>
    </source>
</evidence>
<keyword evidence="2" id="KW-1185">Reference proteome</keyword>
<dbReference type="RefSeq" id="WP_119750421.1">
    <property type="nucleotide sequence ID" value="NZ_QVRA01000042.1"/>
</dbReference>